<keyword evidence="4 7" id="KW-0812">Transmembrane</keyword>
<feature type="transmembrane region" description="Helical" evidence="7">
    <location>
        <begin position="480"/>
        <end position="500"/>
    </location>
</feature>
<evidence type="ECO:0000256" key="2">
    <source>
        <dbReference type="ARBA" id="ARBA00022448"/>
    </source>
</evidence>
<feature type="domain" description="Major facilitator superfamily (MFS) profile" evidence="8">
    <location>
        <begin position="19"/>
        <end position="503"/>
    </location>
</feature>
<dbReference type="Gene3D" id="1.20.1250.20">
    <property type="entry name" value="MFS general substrate transporter like domains"/>
    <property type="match status" value="1"/>
</dbReference>
<gene>
    <name evidence="9" type="ORF">BDK89_3663</name>
</gene>
<feature type="transmembrane region" description="Helical" evidence="7">
    <location>
        <begin position="234"/>
        <end position="251"/>
    </location>
</feature>
<dbReference type="CDD" id="cd17321">
    <property type="entry name" value="MFS_MMR_MDR_like"/>
    <property type="match status" value="1"/>
</dbReference>
<evidence type="ECO:0000313" key="10">
    <source>
        <dbReference type="Proteomes" id="UP000294558"/>
    </source>
</evidence>
<dbReference type="GO" id="GO:0005886">
    <property type="term" value="C:plasma membrane"/>
    <property type="evidence" value="ECO:0007669"/>
    <property type="project" value="UniProtKB-SubCell"/>
</dbReference>
<dbReference type="PRINTS" id="PR01035">
    <property type="entry name" value="TCRTETA"/>
</dbReference>
<dbReference type="PANTHER" id="PTHR42718">
    <property type="entry name" value="MAJOR FACILITATOR SUPERFAMILY MULTIDRUG TRANSPORTER MFSC"/>
    <property type="match status" value="1"/>
</dbReference>
<dbReference type="Pfam" id="PF07690">
    <property type="entry name" value="MFS_1"/>
    <property type="match status" value="1"/>
</dbReference>
<dbReference type="PANTHER" id="PTHR42718:SF47">
    <property type="entry name" value="METHYL VIOLOGEN RESISTANCE PROTEIN SMVA"/>
    <property type="match status" value="1"/>
</dbReference>
<evidence type="ECO:0000256" key="6">
    <source>
        <dbReference type="ARBA" id="ARBA00023136"/>
    </source>
</evidence>
<dbReference type="InterPro" id="IPR020846">
    <property type="entry name" value="MFS_dom"/>
</dbReference>
<dbReference type="EMBL" id="SOAU01000001">
    <property type="protein sequence ID" value="TDT18049.1"/>
    <property type="molecule type" value="Genomic_DNA"/>
</dbReference>
<evidence type="ECO:0000259" key="8">
    <source>
        <dbReference type="PROSITE" id="PS50850"/>
    </source>
</evidence>
<protein>
    <submittedName>
        <fullName evidence="9">DHA2 family multidrug resistance protein-like MFS transporter</fullName>
    </submittedName>
</protein>
<reference evidence="9 10" key="1">
    <citation type="submission" date="2019-03" db="EMBL/GenBank/DDBJ databases">
        <title>Sequencing the genomes of 1000 actinobacteria strains.</title>
        <authorList>
            <person name="Klenk H.-P."/>
        </authorList>
    </citation>
    <scope>NUCLEOTIDE SEQUENCE [LARGE SCALE GENOMIC DNA]</scope>
    <source>
        <strain evidence="9 10">DSM 18936</strain>
    </source>
</reference>
<name>A0A4R7I4Z0_9ACTN</name>
<feature type="transmembrane region" description="Helical" evidence="7">
    <location>
        <begin position="54"/>
        <end position="73"/>
    </location>
</feature>
<keyword evidence="5 7" id="KW-1133">Transmembrane helix</keyword>
<dbReference type="InterPro" id="IPR001958">
    <property type="entry name" value="Tet-R_TetA/multi-R_MdtG-like"/>
</dbReference>
<keyword evidence="6 7" id="KW-0472">Membrane</keyword>
<dbReference type="SUPFAM" id="SSF103473">
    <property type="entry name" value="MFS general substrate transporter"/>
    <property type="match status" value="1"/>
</dbReference>
<feature type="transmembrane region" description="Helical" evidence="7">
    <location>
        <begin position="409"/>
        <end position="426"/>
    </location>
</feature>
<evidence type="ECO:0000256" key="5">
    <source>
        <dbReference type="ARBA" id="ARBA00022989"/>
    </source>
</evidence>
<dbReference type="RefSeq" id="WP_243839218.1">
    <property type="nucleotide sequence ID" value="NZ_SOAU01000001.1"/>
</dbReference>
<feature type="transmembrane region" description="Helical" evidence="7">
    <location>
        <begin position="210"/>
        <end position="228"/>
    </location>
</feature>
<organism evidence="9 10">
    <name type="scientific">Ilumatobacter fluminis</name>
    <dbReference type="NCBI Taxonomy" id="467091"/>
    <lineage>
        <taxon>Bacteria</taxon>
        <taxon>Bacillati</taxon>
        <taxon>Actinomycetota</taxon>
        <taxon>Acidimicrobiia</taxon>
        <taxon>Acidimicrobiales</taxon>
        <taxon>Ilumatobacteraceae</taxon>
        <taxon>Ilumatobacter</taxon>
    </lineage>
</organism>
<feature type="transmembrane region" description="Helical" evidence="7">
    <location>
        <begin position="169"/>
        <end position="189"/>
    </location>
</feature>
<keyword evidence="2" id="KW-0813">Transport</keyword>
<feature type="transmembrane region" description="Helical" evidence="7">
    <location>
        <begin position="85"/>
        <end position="104"/>
    </location>
</feature>
<dbReference type="InterPro" id="IPR036259">
    <property type="entry name" value="MFS_trans_sf"/>
</dbReference>
<evidence type="ECO:0000313" key="9">
    <source>
        <dbReference type="EMBL" id="TDT18049.1"/>
    </source>
</evidence>
<evidence type="ECO:0000256" key="4">
    <source>
        <dbReference type="ARBA" id="ARBA00022692"/>
    </source>
</evidence>
<dbReference type="GO" id="GO:0022857">
    <property type="term" value="F:transmembrane transporter activity"/>
    <property type="evidence" value="ECO:0007669"/>
    <property type="project" value="InterPro"/>
</dbReference>
<dbReference type="PROSITE" id="PS50850">
    <property type="entry name" value="MFS"/>
    <property type="match status" value="1"/>
</dbReference>
<dbReference type="InterPro" id="IPR011701">
    <property type="entry name" value="MFS"/>
</dbReference>
<dbReference type="Gene3D" id="1.20.1720.10">
    <property type="entry name" value="Multidrug resistance protein D"/>
    <property type="match status" value="1"/>
</dbReference>
<dbReference type="Proteomes" id="UP000294558">
    <property type="component" value="Unassembled WGS sequence"/>
</dbReference>
<evidence type="ECO:0000256" key="3">
    <source>
        <dbReference type="ARBA" id="ARBA00022475"/>
    </source>
</evidence>
<keyword evidence="3" id="KW-1003">Cell membrane</keyword>
<accession>A0A4R7I4Z0</accession>
<sequence>MREVVVESAVERDQNRWLALAALTLPVLIISMDATILGFAIPELSTALAPSSSQLLWIIDVYSFVLAGLLVTMGIVGDRIGRRRLLLIGAAAFSVASVLAAFAPSAEALIAARALLGVAGATLMPSTLALIRNVFTDDQERQMAIAIWAVAFSVGAAIGPIVGGFLLDHYWWGSVFLVGVPVTALLLVVGPRLLPESRDPDPQPFDIPSAVLSMVAMFSVVYAMKSFAEHGTSTVAWITLAVGLVGGYRFVRRQQRLDDPMIDVGLFRIPRFTMAISGNLVACFGFSGSMYFVAQHLQLVTGMSAFRAGLSLLPSVAATILVTLSAPAAARRIGTFRVISLGLTAGAVGFFLLSIVGADSSTAQIVGSILVLNAGLSAAMAVAVDGVMSALPPERAGAGASVSETANELGIALGTAVLGSIAATVYRGEIADATTLPTEALETARETLGAAQSVASELGGAAGDQLVAVANDAFVAGTQVAATVAALAFVPLAIWAWMLGRPRQSAER</sequence>
<comment type="subcellular location">
    <subcellularLocation>
        <location evidence="1">Cell membrane</location>
        <topology evidence="1">Multi-pass membrane protein</topology>
    </subcellularLocation>
</comment>
<evidence type="ECO:0000256" key="7">
    <source>
        <dbReference type="SAM" id="Phobius"/>
    </source>
</evidence>
<feature type="transmembrane region" description="Helical" evidence="7">
    <location>
        <begin position="272"/>
        <end position="293"/>
    </location>
</feature>
<feature type="transmembrane region" description="Helical" evidence="7">
    <location>
        <begin position="338"/>
        <end position="358"/>
    </location>
</feature>
<evidence type="ECO:0000256" key="1">
    <source>
        <dbReference type="ARBA" id="ARBA00004651"/>
    </source>
</evidence>
<dbReference type="AlphaFoldDB" id="A0A4R7I4Z0"/>
<feature type="transmembrane region" description="Helical" evidence="7">
    <location>
        <begin position="305"/>
        <end position="326"/>
    </location>
</feature>
<feature type="transmembrane region" description="Helical" evidence="7">
    <location>
        <begin position="143"/>
        <end position="163"/>
    </location>
</feature>
<feature type="transmembrane region" description="Helical" evidence="7">
    <location>
        <begin position="110"/>
        <end position="131"/>
    </location>
</feature>
<proteinExistence type="predicted"/>
<keyword evidence="10" id="KW-1185">Reference proteome</keyword>
<feature type="transmembrane region" description="Helical" evidence="7">
    <location>
        <begin position="364"/>
        <end position="388"/>
    </location>
</feature>
<comment type="caution">
    <text evidence="9">The sequence shown here is derived from an EMBL/GenBank/DDBJ whole genome shotgun (WGS) entry which is preliminary data.</text>
</comment>
<feature type="transmembrane region" description="Helical" evidence="7">
    <location>
        <begin position="17"/>
        <end position="42"/>
    </location>
</feature>